<organism evidence="1 2">
    <name type="scientific">Brachyspira pilosicoli WesB</name>
    <dbReference type="NCBI Taxonomy" id="1161918"/>
    <lineage>
        <taxon>Bacteria</taxon>
        <taxon>Pseudomonadati</taxon>
        <taxon>Spirochaetota</taxon>
        <taxon>Spirochaetia</taxon>
        <taxon>Brachyspirales</taxon>
        <taxon>Brachyspiraceae</taxon>
        <taxon>Brachyspira</taxon>
    </lineage>
</organism>
<name>K0JGA5_BRAPL</name>
<dbReference type="Pfam" id="PF06252">
    <property type="entry name" value="GemA"/>
    <property type="match status" value="1"/>
</dbReference>
<evidence type="ECO:0000313" key="2">
    <source>
        <dbReference type="Proteomes" id="UP000003759"/>
    </source>
</evidence>
<dbReference type="OrthoDB" id="7360086at2"/>
<dbReference type="EMBL" id="HE793032">
    <property type="protein sequence ID" value="CCG55794.1"/>
    <property type="molecule type" value="Genomic_DNA"/>
</dbReference>
<dbReference type="Proteomes" id="UP000003759">
    <property type="component" value="Chromosome"/>
</dbReference>
<protein>
    <submittedName>
        <fullName evidence="1">Putative phage associated protein</fullName>
    </submittedName>
</protein>
<sequence>MKYIAKEKTKRQKMLAKIHIGKKYLGLNEYDYRIFLKAATGKESTKYMSIDELKEVLNSMNSAGFNTSVHTHKSKYFYVSAYDTRYLSEKQVKYIKGLWWQNAKNPNEETLRAFIKRITAKNSLSECGQKEANILITALQEIKK</sequence>
<evidence type="ECO:0000313" key="1">
    <source>
        <dbReference type="EMBL" id="CCG55794.1"/>
    </source>
</evidence>
<proteinExistence type="predicted"/>
<dbReference type="InterPro" id="IPR009363">
    <property type="entry name" value="Phage_Mu_Gp16"/>
</dbReference>
<dbReference type="KEGG" id="bpw:WESB_0323"/>
<accession>K0JGA5</accession>
<gene>
    <name evidence="1" type="ORF">WESB_0323</name>
</gene>
<dbReference type="AlphaFoldDB" id="K0JGA5"/>
<dbReference type="RefSeq" id="WP_014932295.1">
    <property type="nucleotide sequence ID" value="NC_018604.1"/>
</dbReference>
<reference evidence="1 2" key="1">
    <citation type="journal article" date="2012" name="BMC Genomics">
        <title>Comparative genomics of Brachyspira pilosicoli strains: genome rearrangements, reductions and correlation of genetic compliment with phenotypic diversity.</title>
        <authorList>
            <person name="Mappley L.J."/>
            <person name="Black M.L."/>
            <person name="Abuoun M."/>
            <person name="Darby A.C."/>
            <person name="Woodward M.J."/>
            <person name="Parkhill J."/>
            <person name="Turner A.K."/>
            <person name="Bellgard M.I."/>
            <person name="La T."/>
            <person name="Phillips N.D."/>
            <person name="La Ragione R.M."/>
            <person name="Hampson D.J."/>
        </authorList>
    </citation>
    <scope>NUCLEOTIDE SEQUENCE [LARGE SCALE GENOMIC DNA]</scope>
    <source>
        <strain evidence="1">WesB</strain>
    </source>
</reference>
<dbReference type="HOGENOM" id="CLU_1746283_0_0_12"/>
<dbReference type="PATRIC" id="fig|1161918.5.peg.2017"/>